<name>A0A5C7SGA8_THASP</name>
<dbReference type="PANTHER" id="PTHR43581">
    <property type="entry name" value="ATP/GTP PHOSPHATASE"/>
    <property type="match status" value="1"/>
</dbReference>
<dbReference type="Gene3D" id="3.40.50.300">
    <property type="entry name" value="P-loop containing nucleotide triphosphate hydrolases"/>
    <property type="match status" value="2"/>
</dbReference>
<sequence length="384" mass="43607">MLDQIKLEQFTAFEQFSLKFSPGLNVFIGENGCGKTHLLKLVYAACDISTSQKSFAEKLNRVFLPSGEQIGRLVKRRGVSSKSNVEVTRIVQVDNKPKRMTLRLTLSNHTKEAAKAEESGTRKAWREHPLTSVYIPVKDMMANAPGFRSLYSLRHIHFEEVYADIIDRAFLGTLKGPTDKDRKRLLEILQQSMEGKVITRNEEFFLKSPQGELEFTLLAEGIRKLGLLWVLIQNGTLLDGSVLLWDEPEANLNPKLMRTVVQILVELQRLGVQVFVTTHNYNLPKEFDLQLEAEDQALFHSLYRDEQRNVQVASFKCYEDLQPNAIDDTLGQLADREIRHQMGGLGQLKCESMVSSSTSLARWMPSFSMKRTSPGRTSMGSRTP</sequence>
<evidence type="ECO:0000313" key="3">
    <source>
        <dbReference type="Proteomes" id="UP000321192"/>
    </source>
</evidence>
<organism evidence="2 3">
    <name type="scientific">Thauera aminoaromatica</name>
    <dbReference type="NCBI Taxonomy" id="164330"/>
    <lineage>
        <taxon>Bacteria</taxon>
        <taxon>Pseudomonadati</taxon>
        <taxon>Pseudomonadota</taxon>
        <taxon>Betaproteobacteria</taxon>
        <taxon>Rhodocyclales</taxon>
        <taxon>Zoogloeaceae</taxon>
        <taxon>Thauera</taxon>
    </lineage>
</organism>
<dbReference type="InterPro" id="IPR003959">
    <property type="entry name" value="ATPase_AAA_core"/>
</dbReference>
<comment type="caution">
    <text evidence="2">The sequence shown here is derived from an EMBL/GenBank/DDBJ whole genome shotgun (WGS) entry which is preliminary data.</text>
</comment>
<evidence type="ECO:0000259" key="1">
    <source>
        <dbReference type="SMART" id="SM00382"/>
    </source>
</evidence>
<dbReference type="RefSeq" id="WP_276659973.1">
    <property type="nucleotide sequence ID" value="NZ_SSFD01000243.1"/>
</dbReference>
<accession>A0A5C7SGA8</accession>
<dbReference type="SUPFAM" id="SSF52540">
    <property type="entry name" value="P-loop containing nucleoside triphosphate hydrolases"/>
    <property type="match status" value="1"/>
</dbReference>
<dbReference type="GO" id="GO:0016887">
    <property type="term" value="F:ATP hydrolysis activity"/>
    <property type="evidence" value="ECO:0007669"/>
    <property type="project" value="InterPro"/>
</dbReference>
<reference evidence="2 3" key="1">
    <citation type="submission" date="2018-09" db="EMBL/GenBank/DDBJ databases">
        <title>Metagenome Assembled Genomes from an Advanced Water Purification Facility.</title>
        <authorList>
            <person name="Stamps B.W."/>
            <person name="Spear J.R."/>
        </authorList>
    </citation>
    <scope>NUCLEOTIDE SEQUENCE [LARGE SCALE GENOMIC DNA]</scope>
    <source>
        <strain evidence="2">Bin_27_1</strain>
    </source>
</reference>
<proteinExistence type="predicted"/>
<dbReference type="CDD" id="cd00267">
    <property type="entry name" value="ABC_ATPase"/>
    <property type="match status" value="1"/>
</dbReference>
<dbReference type="GO" id="GO:0005524">
    <property type="term" value="F:ATP binding"/>
    <property type="evidence" value="ECO:0007669"/>
    <property type="project" value="InterPro"/>
</dbReference>
<dbReference type="InterPro" id="IPR051396">
    <property type="entry name" value="Bact_Antivir_Def_Nuclease"/>
</dbReference>
<dbReference type="InterPro" id="IPR003593">
    <property type="entry name" value="AAA+_ATPase"/>
</dbReference>
<feature type="domain" description="AAA+ ATPase" evidence="1">
    <location>
        <begin position="21"/>
        <end position="304"/>
    </location>
</feature>
<dbReference type="InterPro" id="IPR027417">
    <property type="entry name" value="P-loop_NTPase"/>
</dbReference>
<evidence type="ECO:0000313" key="2">
    <source>
        <dbReference type="EMBL" id="TXH82462.1"/>
    </source>
</evidence>
<protein>
    <submittedName>
        <fullName evidence="2">AAA family ATPase</fullName>
    </submittedName>
</protein>
<dbReference type="SMART" id="SM00382">
    <property type="entry name" value="AAA"/>
    <property type="match status" value="1"/>
</dbReference>
<dbReference type="AlphaFoldDB" id="A0A5C7SGA8"/>
<dbReference type="PANTHER" id="PTHR43581:SF2">
    <property type="entry name" value="EXCINUCLEASE ATPASE SUBUNIT"/>
    <property type="match status" value="1"/>
</dbReference>
<dbReference type="Pfam" id="PF13304">
    <property type="entry name" value="AAA_21"/>
    <property type="match status" value="1"/>
</dbReference>
<dbReference type="EMBL" id="SSFD01000243">
    <property type="protein sequence ID" value="TXH82462.1"/>
    <property type="molecule type" value="Genomic_DNA"/>
</dbReference>
<gene>
    <name evidence="2" type="ORF">E6Q80_15440</name>
</gene>
<dbReference type="Proteomes" id="UP000321192">
    <property type="component" value="Unassembled WGS sequence"/>
</dbReference>